<dbReference type="AlphaFoldDB" id="A0A2R6WRJ0"/>
<protein>
    <submittedName>
        <fullName evidence="1">Uncharacterized protein</fullName>
    </submittedName>
</protein>
<evidence type="ECO:0000313" key="1">
    <source>
        <dbReference type="EMBL" id="PTQ36479.1"/>
    </source>
</evidence>
<sequence>MMEWRLSRNRFDGSCARTGPSPIPRLGCFSPSYTSRRSFVSITSSDSSSSWSRIQWMSINTLQPCPRHRLCMGFMICPSIEFCHSVDSVTASGVSPG</sequence>
<gene>
    <name evidence="1" type="ORF">MARPO_0063s0027</name>
</gene>
<keyword evidence="2" id="KW-1185">Reference proteome</keyword>
<name>A0A2R6WRJ0_MARPO</name>
<organism evidence="1 2">
    <name type="scientific">Marchantia polymorpha</name>
    <name type="common">Common liverwort</name>
    <name type="synonym">Marchantia aquatica</name>
    <dbReference type="NCBI Taxonomy" id="3197"/>
    <lineage>
        <taxon>Eukaryota</taxon>
        <taxon>Viridiplantae</taxon>
        <taxon>Streptophyta</taxon>
        <taxon>Embryophyta</taxon>
        <taxon>Marchantiophyta</taxon>
        <taxon>Marchantiopsida</taxon>
        <taxon>Marchantiidae</taxon>
        <taxon>Marchantiales</taxon>
        <taxon>Marchantiaceae</taxon>
        <taxon>Marchantia</taxon>
    </lineage>
</organism>
<dbReference type="Gramene" id="Mp8g08920.1">
    <property type="protein sequence ID" value="Mp8g08920.1.cds1"/>
    <property type="gene ID" value="Mp8g08920"/>
</dbReference>
<reference evidence="2" key="1">
    <citation type="journal article" date="2017" name="Cell">
        <title>Insights into land plant evolution garnered from the Marchantia polymorpha genome.</title>
        <authorList>
            <person name="Bowman J.L."/>
            <person name="Kohchi T."/>
            <person name="Yamato K.T."/>
            <person name="Jenkins J."/>
            <person name="Shu S."/>
            <person name="Ishizaki K."/>
            <person name="Yamaoka S."/>
            <person name="Nishihama R."/>
            <person name="Nakamura Y."/>
            <person name="Berger F."/>
            <person name="Adam C."/>
            <person name="Aki S.S."/>
            <person name="Althoff F."/>
            <person name="Araki T."/>
            <person name="Arteaga-Vazquez M.A."/>
            <person name="Balasubrmanian S."/>
            <person name="Barry K."/>
            <person name="Bauer D."/>
            <person name="Boehm C.R."/>
            <person name="Briginshaw L."/>
            <person name="Caballero-Perez J."/>
            <person name="Catarino B."/>
            <person name="Chen F."/>
            <person name="Chiyoda S."/>
            <person name="Chovatia M."/>
            <person name="Davies K.M."/>
            <person name="Delmans M."/>
            <person name="Demura T."/>
            <person name="Dierschke T."/>
            <person name="Dolan L."/>
            <person name="Dorantes-Acosta A.E."/>
            <person name="Eklund D.M."/>
            <person name="Florent S.N."/>
            <person name="Flores-Sandoval E."/>
            <person name="Fujiyama A."/>
            <person name="Fukuzawa H."/>
            <person name="Galik B."/>
            <person name="Grimanelli D."/>
            <person name="Grimwood J."/>
            <person name="Grossniklaus U."/>
            <person name="Hamada T."/>
            <person name="Haseloff J."/>
            <person name="Hetherington A.J."/>
            <person name="Higo A."/>
            <person name="Hirakawa Y."/>
            <person name="Hundley H.N."/>
            <person name="Ikeda Y."/>
            <person name="Inoue K."/>
            <person name="Inoue S.I."/>
            <person name="Ishida S."/>
            <person name="Jia Q."/>
            <person name="Kakita M."/>
            <person name="Kanazawa T."/>
            <person name="Kawai Y."/>
            <person name="Kawashima T."/>
            <person name="Kennedy M."/>
            <person name="Kinose K."/>
            <person name="Kinoshita T."/>
            <person name="Kohara Y."/>
            <person name="Koide E."/>
            <person name="Komatsu K."/>
            <person name="Kopischke S."/>
            <person name="Kubo M."/>
            <person name="Kyozuka J."/>
            <person name="Lagercrantz U."/>
            <person name="Lin S.S."/>
            <person name="Lindquist E."/>
            <person name="Lipzen A.M."/>
            <person name="Lu C.W."/>
            <person name="De Luna E."/>
            <person name="Martienssen R.A."/>
            <person name="Minamino N."/>
            <person name="Mizutani M."/>
            <person name="Mizutani M."/>
            <person name="Mochizuki N."/>
            <person name="Monte I."/>
            <person name="Mosher R."/>
            <person name="Nagasaki H."/>
            <person name="Nakagami H."/>
            <person name="Naramoto S."/>
            <person name="Nishitani K."/>
            <person name="Ohtani M."/>
            <person name="Okamoto T."/>
            <person name="Okumura M."/>
            <person name="Phillips J."/>
            <person name="Pollak B."/>
            <person name="Reinders A."/>
            <person name="Rovekamp M."/>
            <person name="Sano R."/>
            <person name="Sawa S."/>
            <person name="Schmid M.W."/>
            <person name="Shirakawa M."/>
            <person name="Solano R."/>
            <person name="Spunde A."/>
            <person name="Suetsugu N."/>
            <person name="Sugano S."/>
            <person name="Sugiyama A."/>
            <person name="Sun R."/>
            <person name="Suzuki Y."/>
            <person name="Takenaka M."/>
            <person name="Takezawa D."/>
            <person name="Tomogane H."/>
            <person name="Tsuzuki M."/>
            <person name="Ueda T."/>
            <person name="Umeda M."/>
            <person name="Ward J.M."/>
            <person name="Watanabe Y."/>
            <person name="Yazaki K."/>
            <person name="Yokoyama R."/>
            <person name="Yoshitake Y."/>
            <person name="Yotsui I."/>
            <person name="Zachgo S."/>
            <person name="Schmutz J."/>
        </authorList>
    </citation>
    <scope>NUCLEOTIDE SEQUENCE [LARGE SCALE GENOMIC DNA]</scope>
    <source>
        <strain evidence="2">Tak-1</strain>
    </source>
</reference>
<evidence type="ECO:0000313" key="2">
    <source>
        <dbReference type="Proteomes" id="UP000244005"/>
    </source>
</evidence>
<accession>A0A2R6WRJ0</accession>
<dbReference type="EMBL" id="KZ772735">
    <property type="protein sequence ID" value="PTQ36479.1"/>
    <property type="molecule type" value="Genomic_DNA"/>
</dbReference>
<proteinExistence type="predicted"/>
<dbReference type="Proteomes" id="UP000244005">
    <property type="component" value="Unassembled WGS sequence"/>
</dbReference>